<dbReference type="PANTHER" id="PTHR43806:SF11">
    <property type="entry name" value="CEREVISIN-RELATED"/>
    <property type="match status" value="1"/>
</dbReference>
<feature type="domain" description="Peptidase S8/S53" evidence="8">
    <location>
        <begin position="116"/>
        <end position="303"/>
    </location>
</feature>
<dbReference type="InterPro" id="IPR015500">
    <property type="entry name" value="Peptidase_S8_subtilisin-rel"/>
</dbReference>
<evidence type="ECO:0000256" key="4">
    <source>
        <dbReference type="ARBA" id="ARBA00022723"/>
    </source>
</evidence>
<keyword evidence="4" id="KW-0479">Metal-binding</keyword>
<name>A0ABP8Q9L9_9GAMM</name>
<dbReference type="Pfam" id="PF02225">
    <property type="entry name" value="PA"/>
    <property type="match status" value="1"/>
</dbReference>
<evidence type="ECO:0000259" key="8">
    <source>
        <dbReference type="Pfam" id="PF00082"/>
    </source>
</evidence>
<feature type="domain" description="Peptidase S8/S53" evidence="8">
    <location>
        <begin position="430"/>
        <end position="491"/>
    </location>
</feature>
<evidence type="ECO:0008006" key="12">
    <source>
        <dbReference type="Google" id="ProtNLM"/>
    </source>
</evidence>
<feature type="active site" description="Charge relay system" evidence="7">
    <location>
        <position position="123"/>
    </location>
</feature>
<dbReference type="Gene3D" id="3.50.30.30">
    <property type="match status" value="1"/>
</dbReference>
<evidence type="ECO:0000313" key="11">
    <source>
        <dbReference type="Proteomes" id="UP001501321"/>
    </source>
</evidence>
<keyword evidence="2" id="KW-0134">Cell wall</keyword>
<dbReference type="Proteomes" id="UP001501321">
    <property type="component" value="Unassembled WGS sequence"/>
</dbReference>
<dbReference type="InterPro" id="IPR036852">
    <property type="entry name" value="Peptidase_S8/S53_dom_sf"/>
</dbReference>
<keyword evidence="2" id="KW-0964">Secreted</keyword>
<reference evidence="11" key="1">
    <citation type="journal article" date="2019" name="Int. J. Syst. Evol. Microbiol.">
        <title>The Global Catalogue of Microorganisms (GCM) 10K type strain sequencing project: providing services to taxonomists for standard genome sequencing and annotation.</title>
        <authorList>
            <consortium name="The Broad Institute Genomics Platform"/>
            <consortium name="The Broad Institute Genome Sequencing Center for Infectious Disease"/>
            <person name="Wu L."/>
            <person name="Ma J."/>
        </authorList>
    </citation>
    <scope>NUCLEOTIDE SEQUENCE [LARGE SCALE GENOMIC DNA]</scope>
    <source>
        <strain evidence="11">JCM 32226</strain>
    </source>
</reference>
<feature type="domain" description="PA" evidence="9">
    <location>
        <begin position="334"/>
        <end position="419"/>
    </location>
</feature>
<evidence type="ECO:0000259" key="9">
    <source>
        <dbReference type="Pfam" id="PF02225"/>
    </source>
</evidence>
<proteinExistence type="inferred from homology"/>
<dbReference type="PROSITE" id="PS00138">
    <property type="entry name" value="SUBTILASE_SER"/>
    <property type="match status" value="1"/>
</dbReference>
<gene>
    <name evidence="10" type="ORF">GCM10023095_19950</name>
</gene>
<sequence length="528" mass="53688">MKRIWLVWLLMLVGATTQATERFLLQANPGQYQALTQVLQHHGVKPALALPAHEAAAVYLTPADVAALRGHPALRWLETDVKRYPMSLPQQAPYGIGLVQADVAHLGSNFDSASGNLLVCIIDSGYDLTHEDLPSATVQGVSDPGGAGDWFVDDLHHGTHVAGTLAALDNSVGVLGILPGGQVGLGIVKVFDGDGWAYSSSLIAALDACRQLQAGRRLVVNMSLGGILSSRTEDRAFADAYKAGVLLVAAAGNDGSSRKSYPASYASVISVAALDEAKQIASFSQHNSAVELAAPGVGVLSSVPVGTALLGELNQGGHLYKALPMEGSPLASRTGSLVDCGQATTPCLAAGQADGGQGGLCLIARGSISFADKVLNCQAGGGRGAIIYNNVDGDLNGTLAGVVTQIPSVGIRQLDGLSLLAVVGQSAQLAVTQGDYAYYDGTSMATPHVAGVAALIWSRHLGCSNAEIRTALGSSALDLGDLGRDSFFGYGLVQAKAADDLLSADCGAGAGGDGGSGGSGGGKGRNKP</sequence>
<keyword evidence="5 7" id="KW-0378">Hydrolase</keyword>
<dbReference type="CDD" id="cd07477">
    <property type="entry name" value="Peptidases_S8_Subtilisin_subset"/>
    <property type="match status" value="1"/>
</dbReference>
<dbReference type="InterPro" id="IPR003137">
    <property type="entry name" value="PA_domain"/>
</dbReference>
<evidence type="ECO:0000256" key="1">
    <source>
        <dbReference type="ARBA" id="ARBA00011073"/>
    </source>
</evidence>
<organism evidence="10 11">
    <name type="scientific">Pseudaeromonas paramecii</name>
    <dbReference type="NCBI Taxonomy" id="2138166"/>
    <lineage>
        <taxon>Bacteria</taxon>
        <taxon>Pseudomonadati</taxon>
        <taxon>Pseudomonadota</taxon>
        <taxon>Gammaproteobacteria</taxon>
        <taxon>Aeromonadales</taxon>
        <taxon>Aeromonadaceae</taxon>
        <taxon>Pseudaeromonas</taxon>
    </lineage>
</organism>
<evidence type="ECO:0000256" key="3">
    <source>
        <dbReference type="ARBA" id="ARBA00022670"/>
    </source>
</evidence>
<dbReference type="PRINTS" id="PR00723">
    <property type="entry name" value="SUBTILISIN"/>
</dbReference>
<feature type="active site" description="Charge relay system" evidence="7">
    <location>
        <position position="443"/>
    </location>
</feature>
<keyword evidence="6 7" id="KW-0720">Serine protease</keyword>
<dbReference type="Gene3D" id="3.40.50.200">
    <property type="entry name" value="Peptidase S8/S53 domain"/>
    <property type="match status" value="1"/>
</dbReference>
<feature type="active site" description="Charge relay system" evidence="7">
    <location>
        <position position="157"/>
    </location>
</feature>
<evidence type="ECO:0000256" key="5">
    <source>
        <dbReference type="ARBA" id="ARBA00022801"/>
    </source>
</evidence>
<evidence type="ECO:0000256" key="7">
    <source>
        <dbReference type="PROSITE-ProRule" id="PRU01240"/>
    </source>
</evidence>
<dbReference type="EMBL" id="BAABFC010000012">
    <property type="protein sequence ID" value="GAA4499568.1"/>
    <property type="molecule type" value="Genomic_DNA"/>
</dbReference>
<dbReference type="RefSeq" id="WP_345012589.1">
    <property type="nucleotide sequence ID" value="NZ_BAABFC010000012.1"/>
</dbReference>
<dbReference type="InterPro" id="IPR034202">
    <property type="entry name" value="Subtilisin_Carlsberg-like"/>
</dbReference>
<dbReference type="InterPro" id="IPR050131">
    <property type="entry name" value="Peptidase_S8_subtilisin-like"/>
</dbReference>
<evidence type="ECO:0000256" key="2">
    <source>
        <dbReference type="ARBA" id="ARBA00022512"/>
    </source>
</evidence>
<evidence type="ECO:0000256" key="6">
    <source>
        <dbReference type="ARBA" id="ARBA00022825"/>
    </source>
</evidence>
<evidence type="ECO:0000313" key="10">
    <source>
        <dbReference type="EMBL" id="GAA4499568.1"/>
    </source>
</evidence>
<dbReference type="PROSITE" id="PS51892">
    <property type="entry name" value="SUBTILASE"/>
    <property type="match status" value="1"/>
</dbReference>
<keyword evidence="11" id="KW-1185">Reference proteome</keyword>
<comment type="caution">
    <text evidence="10">The sequence shown here is derived from an EMBL/GenBank/DDBJ whole genome shotgun (WGS) entry which is preliminary data.</text>
</comment>
<comment type="similarity">
    <text evidence="1 7">Belongs to the peptidase S8 family.</text>
</comment>
<dbReference type="InterPro" id="IPR022398">
    <property type="entry name" value="Peptidase_S8_His-AS"/>
</dbReference>
<accession>A0ABP8Q9L9</accession>
<dbReference type="InterPro" id="IPR023828">
    <property type="entry name" value="Peptidase_S8_Ser-AS"/>
</dbReference>
<dbReference type="InterPro" id="IPR000209">
    <property type="entry name" value="Peptidase_S8/S53_dom"/>
</dbReference>
<dbReference type="SUPFAM" id="SSF52743">
    <property type="entry name" value="Subtilisin-like"/>
    <property type="match status" value="1"/>
</dbReference>
<dbReference type="PANTHER" id="PTHR43806">
    <property type="entry name" value="PEPTIDASE S8"/>
    <property type="match status" value="1"/>
</dbReference>
<dbReference type="PROSITE" id="PS00137">
    <property type="entry name" value="SUBTILASE_HIS"/>
    <property type="match status" value="1"/>
</dbReference>
<protein>
    <recommendedName>
        <fullName evidence="12">Peptidase S8</fullName>
    </recommendedName>
</protein>
<keyword evidence="3 7" id="KW-0645">Protease</keyword>
<dbReference type="Pfam" id="PF00082">
    <property type="entry name" value="Peptidase_S8"/>
    <property type="match status" value="2"/>
</dbReference>